<keyword evidence="13" id="KW-0479">Metal-binding</keyword>
<feature type="binding site" evidence="13">
    <location>
        <position position="218"/>
    </location>
    <ligand>
        <name>K(+)</name>
        <dbReference type="ChEBI" id="CHEBI:29103"/>
    </ligand>
</feature>
<evidence type="ECO:0000256" key="3">
    <source>
        <dbReference type="ARBA" id="ARBA00022448"/>
    </source>
</evidence>
<dbReference type="Pfam" id="PF02386">
    <property type="entry name" value="TrkH"/>
    <property type="match status" value="1"/>
</dbReference>
<evidence type="ECO:0000256" key="8">
    <source>
        <dbReference type="ARBA" id="ARBA00022958"/>
    </source>
</evidence>
<keyword evidence="9 14" id="KW-1133">Transmembrane helix</keyword>
<feature type="transmembrane region" description="Helical" evidence="14">
    <location>
        <begin position="271"/>
        <end position="291"/>
    </location>
</feature>
<keyword evidence="10 12" id="KW-0406">Ion transport</keyword>
<gene>
    <name evidence="15" type="ORF">ABR63_07150</name>
</gene>
<feature type="transmembrane region" description="Helical" evidence="14">
    <location>
        <begin position="181"/>
        <end position="199"/>
    </location>
</feature>
<evidence type="ECO:0000256" key="13">
    <source>
        <dbReference type="PIRSR" id="PIRSR006247-1"/>
    </source>
</evidence>
<dbReference type="EMBL" id="LIAV01000181">
    <property type="protein sequence ID" value="KRO40107.1"/>
    <property type="molecule type" value="Genomic_DNA"/>
</dbReference>
<dbReference type="InterPro" id="IPR004772">
    <property type="entry name" value="TrkH"/>
</dbReference>
<dbReference type="InterPro" id="IPR003445">
    <property type="entry name" value="Cat_transpt"/>
</dbReference>
<feature type="binding site" evidence="13">
    <location>
        <position position="315"/>
    </location>
    <ligand>
        <name>K(+)</name>
        <dbReference type="ChEBI" id="CHEBI:29103"/>
    </ligand>
</feature>
<evidence type="ECO:0000256" key="14">
    <source>
        <dbReference type="SAM" id="Phobius"/>
    </source>
</evidence>
<feature type="binding site" evidence="13">
    <location>
        <position position="108"/>
    </location>
    <ligand>
        <name>K(+)</name>
        <dbReference type="ChEBI" id="CHEBI:29103"/>
    </ligand>
</feature>
<keyword evidence="11 12" id="KW-0472">Membrane</keyword>
<keyword evidence="6 12" id="KW-0633">Potassium transport</keyword>
<evidence type="ECO:0000256" key="6">
    <source>
        <dbReference type="ARBA" id="ARBA00022538"/>
    </source>
</evidence>
<feature type="transmembrane region" description="Helical" evidence="14">
    <location>
        <begin position="298"/>
        <end position="318"/>
    </location>
</feature>
<comment type="caution">
    <text evidence="15">The sequence shown here is derived from an EMBL/GenBank/DDBJ whole genome shotgun (WGS) entry which is preliminary data.</text>
</comment>
<dbReference type="GO" id="GO:0046872">
    <property type="term" value="F:metal ion binding"/>
    <property type="evidence" value="ECO:0007669"/>
    <property type="project" value="UniProtKB-KW"/>
</dbReference>
<reference evidence="16" key="1">
    <citation type="submission" date="2015-10" db="EMBL/GenBank/DDBJ databases">
        <title>Metagenome-Assembled Genomes uncover a global brackish microbiome.</title>
        <authorList>
            <person name="Hugerth L.W."/>
            <person name="Larsson J."/>
            <person name="Alneberg J."/>
            <person name="Lindh M.V."/>
            <person name="Legrand C."/>
            <person name="Pinhassi J."/>
            <person name="Andersson A."/>
        </authorList>
    </citation>
    <scope>NUCLEOTIDE SEQUENCE [LARGE SCALE GENOMIC DNA]</scope>
</reference>
<dbReference type="PIRSF" id="PIRSF006247">
    <property type="entry name" value="TrkH"/>
    <property type="match status" value="1"/>
</dbReference>
<feature type="transmembrane region" description="Helical" evidence="14">
    <location>
        <begin position="38"/>
        <end position="57"/>
    </location>
</feature>
<evidence type="ECO:0000256" key="5">
    <source>
        <dbReference type="ARBA" id="ARBA00022519"/>
    </source>
</evidence>
<feature type="transmembrane region" description="Helical" evidence="14">
    <location>
        <begin position="238"/>
        <end position="259"/>
    </location>
</feature>
<keyword evidence="5 12" id="KW-0997">Cell inner membrane</keyword>
<evidence type="ECO:0000256" key="11">
    <source>
        <dbReference type="ARBA" id="ARBA00023136"/>
    </source>
</evidence>
<feature type="transmembrane region" description="Helical" evidence="14">
    <location>
        <begin position="130"/>
        <end position="152"/>
    </location>
</feature>
<dbReference type="PANTHER" id="PTHR32024">
    <property type="entry name" value="TRK SYSTEM POTASSIUM UPTAKE PROTEIN TRKG-RELATED"/>
    <property type="match status" value="1"/>
</dbReference>
<evidence type="ECO:0000256" key="12">
    <source>
        <dbReference type="PIRNR" id="PIRNR006247"/>
    </source>
</evidence>
<evidence type="ECO:0000256" key="10">
    <source>
        <dbReference type="ARBA" id="ARBA00023065"/>
    </source>
</evidence>
<feature type="transmembrane region" description="Helical" evidence="14">
    <location>
        <begin position="69"/>
        <end position="91"/>
    </location>
</feature>
<comment type="similarity">
    <text evidence="2 12">Belongs to the TrkH potassium transport family.</text>
</comment>
<dbReference type="Proteomes" id="UP000050874">
    <property type="component" value="Unassembled WGS sequence"/>
</dbReference>
<dbReference type="GO" id="GO:0005886">
    <property type="term" value="C:plasma membrane"/>
    <property type="evidence" value="ECO:0007669"/>
    <property type="project" value="UniProtKB-SubCell"/>
</dbReference>
<dbReference type="AlphaFoldDB" id="A0A0R2PSY7"/>
<accession>A0A0R2PSY7</accession>
<comment type="function">
    <text evidence="12">Low-affinity potassium transport system. Interacts with Trk system potassium uptake protein TrkA.</text>
</comment>
<evidence type="ECO:0000256" key="4">
    <source>
        <dbReference type="ARBA" id="ARBA00022475"/>
    </source>
</evidence>
<feature type="transmembrane region" description="Helical" evidence="14">
    <location>
        <begin position="450"/>
        <end position="478"/>
    </location>
</feature>
<feature type="transmembrane region" description="Helical" evidence="14">
    <location>
        <begin position="97"/>
        <end position="118"/>
    </location>
</feature>
<evidence type="ECO:0000256" key="2">
    <source>
        <dbReference type="ARBA" id="ARBA00009137"/>
    </source>
</evidence>
<comment type="subcellular location">
    <subcellularLocation>
        <location evidence="1 12">Cell inner membrane</location>
        <topology evidence="1 12">Multi-pass membrane protein</topology>
    </subcellularLocation>
</comment>
<evidence type="ECO:0000313" key="16">
    <source>
        <dbReference type="Proteomes" id="UP000050874"/>
    </source>
</evidence>
<keyword evidence="4 12" id="KW-1003">Cell membrane</keyword>
<feature type="binding site" evidence="13">
    <location>
        <position position="432"/>
    </location>
    <ligand>
        <name>K(+)</name>
        <dbReference type="ChEBI" id="CHEBI:29103"/>
    </ligand>
</feature>
<feature type="transmembrane region" description="Helical" evidence="14">
    <location>
        <begin position="394"/>
        <end position="413"/>
    </location>
</feature>
<organism evidence="15 16">
    <name type="scientific">SAR86 cluster bacterium BACL1 MAG-120920-bin57</name>
    <dbReference type="NCBI Taxonomy" id="1655571"/>
    <lineage>
        <taxon>Bacteria</taxon>
        <taxon>Pseudomonadati</taxon>
        <taxon>Pseudomonadota</taxon>
        <taxon>Gammaproteobacteria</taxon>
        <taxon>SAR86 cluster</taxon>
    </lineage>
</organism>
<sequence>MNFRSIFNLLGILLAIFSISFLPPLAMTIIYQESGGMVFLYSFLFLFLLGCLMWLSSRKENLPLNISDGFIITTMFWVVLAIVGSIPFYFFGLDLTAALFESVSGITTTGATIMVGLDDMPKSLLLYRQLLQWIGGMGLIVLAVAVMPALGIGGGQLYKMELPGSHGNHKLTPRIADSAQALWKIYVGLTLVCALLYGLSGMTAFDAIAHSLSTVAGGGFSTHDGSIGFFNSRFVESICIIFMLLSAASFTVHYAAIFGGKPLKYFYDSEFKFFLSVVALVITVSFIVLFFSDSYKGFYSTASTAIFHTVSIITTSGFTTEDFSLWPGFLPYLLLVGAFMGACSQSVGGGIKAWRVLIMINQAYKEIIKTIHPNAILTSKIGAKVIDSKIAEKVWGFFSIYVFIFMFLLMAMLGTGMDFESAFSAVGACLNNLGPGLGEVSNNYSAVTGIGKLILCFAMILGRLEIFTLLVLFTPAFWRR</sequence>
<feature type="binding site" evidence="13">
    <location>
        <position position="109"/>
    </location>
    <ligand>
        <name>K(+)</name>
        <dbReference type="ChEBI" id="CHEBI:29103"/>
    </ligand>
</feature>
<keyword evidence="7 14" id="KW-0812">Transmembrane</keyword>
<evidence type="ECO:0000256" key="7">
    <source>
        <dbReference type="ARBA" id="ARBA00022692"/>
    </source>
</evidence>
<feature type="binding site" evidence="13">
    <location>
        <position position="433"/>
    </location>
    <ligand>
        <name>K(+)</name>
        <dbReference type="ChEBI" id="CHEBI:29103"/>
    </ligand>
</feature>
<dbReference type="PANTHER" id="PTHR32024:SF2">
    <property type="entry name" value="TRK SYSTEM POTASSIUM UPTAKE PROTEIN TRKG-RELATED"/>
    <property type="match status" value="1"/>
</dbReference>
<dbReference type="GO" id="GO:0015379">
    <property type="term" value="F:potassium:chloride symporter activity"/>
    <property type="evidence" value="ECO:0007669"/>
    <property type="project" value="InterPro"/>
</dbReference>
<evidence type="ECO:0000256" key="9">
    <source>
        <dbReference type="ARBA" id="ARBA00022989"/>
    </source>
</evidence>
<protein>
    <recommendedName>
        <fullName evidence="12">Trk system potassium uptake protein</fullName>
    </recommendedName>
</protein>
<proteinExistence type="inferred from homology"/>
<keyword evidence="8 12" id="KW-0630">Potassium</keyword>
<feature type="transmembrane region" description="Helical" evidence="14">
    <location>
        <begin position="330"/>
        <end position="351"/>
    </location>
</feature>
<keyword evidence="3 12" id="KW-0813">Transport</keyword>
<evidence type="ECO:0000256" key="1">
    <source>
        <dbReference type="ARBA" id="ARBA00004429"/>
    </source>
</evidence>
<evidence type="ECO:0000313" key="15">
    <source>
        <dbReference type="EMBL" id="KRO40107.1"/>
    </source>
</evidence>
<name>A0A0R2PSY7_9GAMM</name>